<protein>
    <recommendedName>
        <fullName evidence="1">DUF4218 domain-containing protein</fullName>
    </recommendedName>
</protein>
<proteinExistence type="predicted"/>
<dbReference type="PANTHER" id="PTHR48451">
    <property type="entry name" value="DUF4218 DOMAIN-CONTAINING PROTEIN"/>
    <property type="match status" value="1"/>
</dbReference>
<comment type="caution">
    <text evidence="2">The sequence shown here is derived from an EMBL/GenBank/DDBJ whole genome shotgun (WGS) entry which is preliminary data.</text>
</comment>
<reference evidence="2 3" key="1">
    <citation type="journal article" date="2022" name="Nat. Plants">
        <title>Genomes of leafy and leafless Platanthera orchids illuminate the evolution of mycoheterotrophy.</title>
        <authorList>
            <person name="Li M.H."/>
            <person name="Liu K.W."/>
            <person name="Li Z."/>
            <person name="Lu H.C."/>
            <person name="Ye Q.L."/>
            <person name="Zhang D."/>
            <person name="Wang J.Y."/>
            <person name="Li Y.F."/>
            <person name="Zhong Z.M."/>
            <person name="Liu X."/>
            <person name="Yu X."/>
            <person name="Liu D.K."/>
            <person name="Tu X.D."/>
            <person name="Liu B."/>
            <person name="Hao Y."/>
            <person name="Liao X.Y."/>
            <person name="Jiang Y.T."/>
            <person name="Sun W.H."/>
            <person name="Chen J."/>
            <person name="Chen Y.Q."/>
            <person name="Ai Y."/>
            <person name="Zhai J.W."/>
            <person name="Wu S.S."/>
            <person name="Zhou Z."/>
            <person name="Hsiao Y.Y."/>
            <person name="Wu W.L."/>
            <person name="Chen Y.Y."/>
            <person name="Lin Y.F."/>
            <person name="Hsu J.L."/>
            <person name="Li C.Y."/>
            <person name="Wang Z.W."/>
            <person name="Zhao X."/>
            <person name="Zhong W.Y."/>
            <person name="Ma X.K."/>
            <person name="Ma L."/>
            <person name="Huang J."/>
            <person name="Chen G.Z."/>
            <person name="Huang M.Z."/>
            <person name="Huang L."/>
            <person name="Peng D.H."/>
            <person name="Luo Y.B."/>
            <person name="Zou S.Q."/>
            <person name="Chen S.P."/>
            <person name="Lan S."/>
            <person name="Tsai W.C."/>
            <person name="Van de Peer Y."/>
            <person name="Liu Z.J."/>
        </authorList>
    </citation>
    <scope>NUCLEOTIDE SEQUENCE [LARGE SCALE GENOMIC DNA]</scope>
    <source>
        <strain evidence="2">Lor287</strain>
    </source>
</reference>
<dbReference type="InterPro" id="IPR025452">
    <property type="entry name" value="DUF4218"/>
</dbReference>
<organism evidence="2 3">
    <name type="scientific">Platanthera zijinensis</name>
    <dbReference type="NCBI Taxonomy" id="2320716"/>
    <lineage>
        <taxon>Eukaryota</taxon>
        <taxon>Viridiplantae</taxon>
        <taxon>Streptophyta</taxon>
        <taxon>Embryophyta</taxon>
        <taxon>Tracheophyta</taxon>
        <taxon>Spermatophyta</taxon>
        <taxon>Magnoliopsida</taxon>
        <taxon>Liliopsida</taxon>
        <taxon>Asparagales</taxon>
        <taxon>Orchidaceae</taxon>
        <taxon>Orchidoideae</taxon>
        <taxon>Orchideae</taxon>
        <taxon>Orchidinae</taxon>
        <taxon>Platanthera</taxon>
    </lineage>
</organism>
<name>A0AAP0B8U6_9ASPA</name>
<evidence type="ECO:0000313" key="2">
    <source>
        <dbReference type="EMBL" id="KAK8931068.1"/>
    </source>
</evidence>
<sequence>MYSIDRKLGHYKKYERNRAKSEGSIAEGYIAEGSLTFCSRFLEGIETRFNRPSLNSANSTSPTPIFRMLPQVRSAIRGAILKELDPISLMQAHRYILFNCAELKISKVSFKKL</sequence>
<accession>A0AAP0B8U6</accession>
<dbReference type="AlphaFoldDB" id="A0AAP0B8U6"/>
<evidence type="ECO:0000259" key="1">
    <source>
        <dbReference type="Pfam" id="PF13960"/>
    </source>
</evidence>
<feature type="domain" description="DUF4218" evidence="1">
    <location>
        <begin position="1"/>
        <end position="54"/>
    </location>
</feature>
<dbReference type="PANTHER" id="PTHR48451:SF1">
    <property type="entry name" value="DUF4218 DOMAIN-CONTAINING PROTEIN"/>
    <property type="match status" value="1"/>
</dbReference>
<gene>
    <name evidence="2" type="ORF">KSP39_PZI016441</name>
</gene>
<dbReference type="Pfam" id="PF13960">
    <property type="entry name" value="DUF4218"/>
    <property type="match status" value="1"/>
</dbReference>
<keyword evidence="3" id="KW-1185">Reference proteome</keyword>
<dbReference type="EMBL" id="JBBWWQ010000014">
    <property type="protein sequence ID" value="KAK8931068.1"/>
    <property type="molecule type" value="Genomic_DNA"/>
</dbReference>
<evidence type="ECO:0000313" key="3">
    <source>
        <dbReference type="Proteomes" id="UP001418222"/>
    </source>
</evidence>
<dbReference type="Proteomes" id="UP001418222">
    <property type="component" value="Unassembled WGS sequence"/>
</dbReference>